<dbReference type="Gene3D" id="3.40.50.720">
    <property type="entry name" value="NAD(P)-binding Rossmann-like Domain"/>
    <property type="match status" value="1"/>
</dbReference>
<name>A0A381V1V8_9ZZZZ</name>
<dbReference type="EMBL" id="UINC01007492">
    <property type="protein sequence ID" value="SVA33627.1"/>
    <property type="molecule type" value="Genomic_DNA"/>
</dbReference>
<dbReference type="AlphaFoldDB" id="A0A381V1V8"/>
<feature type="non-terminal residue" evidence="2">
    <location>
        <position position="1"/>
    </location>
</feature>
<dbReference type="InterPro" id="IPR001509">
    <property type="entry name" value="Epimerase_deHydtase"/>
</dbReference>
<evidence type="ECO:0000313" key="2">
    <source>
        <dbReference type="EMBL" id="SVA33627.1"/>
    </source>
</evidence>
<accession>A0A381V1V8</accession>
<reference evidence="2" key="1">
    <citation type="submission" date="2018-05" db="EMBL/GenBank/DDBJ databases">
        <authorList>
            <person name="Lanie J.A."/>
            <person name="Ng W.-L."/>
            <person name="Kazmierczak K.M."/>
            <person name="Andrzejewski T.M."/>
            <person name="Davidsen T.M."/>
            <person name="Wayne K.J."/>
            <person name="Tettelin H."/>
            <person name="Glass J.I."/>
            <person name="Rusch D."/>
            <person name="Podicherti R."/>
            <person name="Tsui H.-C.T."/>
            <person name="Winkler M.E."/>
        </authorList>
    </citation>
    <scope>NUCLEOTIDE SEQUENCE</scope>
</reference>
<dbReference type="InterPro" id="IPR050177">
    <property type="entry name" value="Lipid_A_modif_metabolic_enz"/>
</dbReference>
<sequence length="304" mass="32342">VPTDRKILVTGLTGQIGHPVARILAQDNEVWGAARFSAEGSRERAESIGVTPVTVDLETGDYDGLPDDFTHVAHFAAWMGPRPDHDRALRANAEATGLLMQHCRSAEAFLIASTNSVYRPNADPCHRYAEGDPLGDPTSPFSPTYSMSKNAQEAVARTMARALGLRTTIARINASYGPNGGLPAYHGDWVAAGQPVHLRAPGPNAYSPIHEDDLGAQVAPLLDAAATPATIVNWCGDEVVTAEEWCALFGECLGVEPELVYNEVPGSQPGSAADPARRHELTGPCTVPWRDGMSAMLEARNTGA</sequence>
<evidence type="ECO:0000259" key="1">
    <source>
        <dbReference type="Pfam" id="PF01370"/>
    </source>
</evidence>
<protein>
    <recommendedName>
        <fullName evidence="1">NAD-dependent epimerase/dehydratase domain-containing protein</fullName>
    </recommendedName>
</protein>
<dbReference type="InterPro" id="IPR036291">
    <property type="entry name" value="NAD(P)-bd_dom_sf"/>
</dbReference>
<dbReference type="PANTHER" id="PTHR43245">
    <property type="entry name" value="BIFUNCTIONAL POLYMYXIN RESISTANCE PROTEIN ARNA"/>
    <property type="match status" value="1"/>
</dbReference>
<dbReference type="Pfam" id="PF01370">
    <property type="entry name" value="Epimerase"/>
    <property type="match status" value="1"/>
</dbReference>
<organism evidence="2">
    <name type="scientific">marine metagenome</name>
    <dbReference type="NCBI Taxonomy" id="408172"/>
    <lineage>
        <taxon>unclassified sequences</taxon>
        <taxon>metagenomes</taxon>
        <taxon>ecological metagenomes</taxon>
    </lineage>
</organism>
<gene>
    <name evidence="2" type="ORF">METZ01_LOCUS86481</name>
</gene>
<dbReference type="SUPFAM" id="SSF51735">
    <property type="entry name" value="NAD(P)-binding Rossmann-fold domains"/>
    <property type="match status" value="1"/>
</dbReference>
<proteinExistence type="predicted"/>
<feature type="domain" description="NAD-dependent epimerase/dehydratase" evidence="1">
    <location>
        <begin position="7"/>
        <end position="179"/>
    </location>
</feature>